<reference evidence="2" key="1">
    <citation type="submission" date="2020-03" db="EMBL/GenBank/DDBJ databases">
        <authorList>
            <person name="Weist P."/>
        </authorList>
    </citation>
    <scope>NUCLEOTIDE SEQUENCE</scope>
</reference>
<dbReference type="Proteomes" id="UP001153269">
    <property type="component" value="Unassembled WGS sequence"/>
</dbReference>
<proteinExistence type="predicted"/>
<keyword evidence="3" id="KW-1185">Reference proteome</keyword>
<evidence type="ECO:0000313" key="3">
    <source>
        <dbReference type="Proteomes" id="UP001153269"/>
    </source>
</evidence>
<accession>A0A9N7Y660</accession>
<name>A0A9N7Y660_PLEPL</name>
<evidence type="ECO:0000256" key="1">
    <source>
        <dbReference type="SAM" id="MobiDB-lite"/>
    </source>
</evidence>
<dbReference type="AlphaFoldDB" id="A0A9N7Y660"/>
<comment type="caution">
    <text evidence="2">The sequence shown here is derived from an EMBL/GenBank/DDBJ whole genome shotgun (WGS) entry which is preliminary data.</text>
</comment>
<feature type="region of interest" description="Disordered" evidence="1">
    <location>
        <begin position="132"/>
        <end position="160"/>
    </location>
</feature>
<evidence type="ECO:0000313" key="2">
    <source>
        <dbReference type="EMBL" id="CAB1419850.1"/>
    </source>
</evidence>
<dbReference type="EMBL" id="CADEAL010000414">
    <property type="protein sequence ID" value="CAB1419850.1"/>
    <property type="molecule type" value="Genomic_DNA"/>
</dbReference>
<organism evidence="2 3">
    <name type="scientific">Pleuronectes platessa</name>
    <name type="common">European plaice</name>
    <dbReference type="NCBI Taxonomy" id="8262"/>
    <lineage>
        <taxon>Eukaryota</taxon>
        <taxon>Metazoa</taxon>
        <taxon>Chordata</taxon>
        <taxon>Craniata</taxon>
        <taxon>Vertebrata</taxon>
        <taxon>Euteleostomi</taxon>
        <taxon>Actinopterygii</taxon>
        <taxon>Neopterygii</taxon>
        <taxon>Teleostei</taxon>
        <taxon>Neoteleostei</taxon>
        <taxon>Acanthomorphata</taxon>
        <taxon>Carangaria</taxon>
        <taxon>Pleuronectiformes</taxon>
        <taxon>Pleuronectoidei</taxon>
        <taxon>Pleuronectidae</taxon>
        <taxon>Pleuronectes</taxon>
    </lineage>
</organism>
<protein>
    <submittedName>
        <fullName evidence="2">Uncharacterized protein</fullName>
    </submittedName>
</protein>
<sequence length="160" mass="17232">MNEQHTFRQIPAGARSSQRLLHQGNMNQGGVSGVVLGSDVTHPPGGLIPLQTSLTCWPVCGSDEDEQQRLPPCRCSSTVFSRRYVFFFFLKLLSHFSVTGTESPPPVVEHVLKSGSPRHSLSPNTTRLKVTSHFSSSNGSAGGSWTEAALSGSRAEWAAP</sequence>
<gene>
    <name evidence="2" type="ORF">PLEPLA_LOCUS7701</name>
</gene>